<reference evidence="2" key="1">
    <citation type="journal article" date="2012" name="Nat. Biotechnol.">
        <title>Reference genome sequence of the model plant Setaria.</title>
        <authorList>
            <person name="Bennetzen J.L."/>
            <person name="Schmutz J."/>
            <person name="Wang H."/>
            <person name="Percifield R."/>
            <person name="Hawkins J."/>
            <person name="Pontaroli A.C."/>
            <person name="Estep M."/>
            <person name="Feng L."/>
            <person name="Vaughn J.N."/>
            <person name="Grimwood J."/>
            <person name="Jenkins J."/>
            <person name="Barry K."/>
            <person name="Lindquist E."/>
            <person name="Hellsten U."/>
            <person name="Deshpande S."/>
            <person name="Wang X."/>
            <person name="Wu X."/>
            <person name="Mitros T."/>
            <person name="Triplett J."/>
            <person name="Yang X."/>
            <person name="Ye C.Y."/>
            <person name="Mauro-Herrera M."/>
            <person name="Wang L."/>
            <person name="Li P."/>
            <person name="Sharma M."/>
            <person name="Sharma R."/>
            <person name="Ronald P.C."/>
            <person name="Panaud O."/>
            <person name="Kellogg E.A."/>
            <person name="Brutnell T.P."/>
            <person name="Doust A.N."/>
            <person name="Tuskan G.A."/>
            <person name="Rokhsar D."/>
            <person name="Devos K.M."/>
        </authorList>
    </citation>
    <scope>NUCLEOTIDE SEQUENCE [LARGE SCALE GENOMIC DNA]</scope>
    <source>
        <strain evidence="2">Yugu1</strain>
    </source>
</reference>
<reference evidence="2" key="2">
    <citation type="submission" date="2015-07" db="EMBL/GenBank/DDBJ databases">
        <authorList>
            <person name="Noorani M."/>
        </authorList>
    </citation>
    <scope>NUCLEOTIDE SEQUENCE</scope>
    <source>
        <strain evidence="2">Yugu1</strain>
    </source>
</reference>
<feature type="compositionally biased region" description="Low complexity" evidence="1">
    <location>
        <begin position="212"/>
        <end position="221"/>
    </location>
</feature>
<evidence type="ECO:0000313" key="2">
    <source>
        <dbReference type="EMBL" id="RCV19670.1"/>
    </source>
</evidence>
<accession>A0A368QQX8</accession>
<dbReference type="AlphaFoldDB" id="A0A368QQX8"/>
<gene>
    <name evidence="2" type="ORF">SETIT_3G403500v2</name>
</gene>
<feature type="region of interest" description="Disordered" evidence="1">
    <location>
        <begin position="192"/>
        <end position="234"/>
    </location>
</feature>
<protein>
    <submittedName>
        <fullName evidence="2">Uncharacterized protein</fullName>
    </submittedName>
</protein>
<dbReference type="OrthoDB" id="642320at2759"/>
<organism evidence="2">
    <name type="scientific">Setaria italica</name>
    <name type="common">Foxtail millet</name>
    <name type="synonym">Panicum italicum</name>
    <dbReference type="NCBI Taxonomy" id="4555"/>
    <lineage>
        <taxon>Eukaryota</taxon>
        <taxon>Viridiplantae</taxon>
        <taxon>Streptophyta</taxon>
        <taxon>Embryophyta</taxon>
        <taxon>Tracheophyta</taxon>
        <taxon>Spermatophyta</taxon>
        <taxon>Magnoliopsida</taxon>
        <taxon>Liliopsida</taxon>
        <taxon>Poales</taxon>
        <taxon>Poaceae</taxon>
        <taxon>PACMAD clade</taxon>
        <taxon>Panicoideae</taxon>
        <taxon>Panicodae</taxon>
        <taxon>Paniceae</taxon>
        <taxon>Cenchrinae</taxon>
        <taxon>Setaria</taxon>
    </lineage>
</organism>
<dbReference type="EMBL" id="CM003530">
    <property type="protein sequence ID" value="RCV19670.1"/>
    <property type="molecule type" value="Genomic_DNA"/>
</dbReference>
<dbReference type="PANTHER" id="PTHR36885:SF6">
    <property type="entry name" value="DUF4378 DOMAIN-CONTAINING PROTEIN"/>
    <property type="match status" value="1"/>
</dbReference>
<name>A0A368QQX8_SETIT</name>
<proteinExistence type="predicted"/>
<dbReference type="PANTHER" id="PTHR36885">
    <property type="entry name" value="EXPRESSED PROTEIN"/>
    <property type="match status" value="1"/>
</dbReference>
<evidence type="ECO:0000256" key="1">
    <source>
        <dbReference type="SAM" id="MobiDB-lite"/>
    </source>
</evidence>
<sequence length="340" mass="36944">MAPMLHALLCSLCHAREREQASSSLSRRVLLPTDTGAPATKAGALLSALCIAFLPSPAQARAKPMATNCYGARRLSDLLQEQQEPFLLKTPQRRSPVQACGRRLRELCAVRKRPSVSDGGGGGYKTARKALLQWADLAGCFRCGARQRFRRLPRAGDIADRCDVVSEPGLDGGDDALEDCGRQLSPVSVLDLHSDDEESPVLSHWDDDSDDNASTSASSPPSDHDLPGAATPPCSTFFATSNGKIRALEVEVEGNSKKRLQRKSGEPSLEEMERATVSGWERIAADISRIPTLVALDLSASARECRRHVAGDEEARQVGQSIEAMIFEEVRWEAVRDMLI</sequence>
<dbReference type="EMBL" id="CM003530">
    <property type="protein sequence ID" value="RCV19669.1"/>
    <property type="molecule type" value="Genomic_DNA"/>
</dbReference>